<organism evidence="5 6">
    <name type="scientific">Riccia fluitans</name>
    <dbReference type="NCBI Taxonomy" id="41844"/>
    <lineage>
        <taxon>Eukaryota</taxon>
        <taxon>Viridiplantae</taxon>
        <taxon>Streptophyta</taxon>
        <taxon>Embryophyta</taxon>
        <taxon>Marchantiophyta</taxon>
        <taxon>Marchantiopsida</taxon>
        <taxon>Marchantiidae</taxon>
        <taxon>Marchantiales</taxon>
        <taxon>Ricciaceae</taxon>
        <taxon>Riccia</taxon>
    </lineage>
</organism>
<dbReference type="InterPro" id="IPR046342">
    <property type="entry name" value="CBS_dom_sf"/>
</dbReference>
<evidence type="ECO:0000313" key="6">
    <source>
        <dbReference type="Proteomes" id="UP001605036"/>
    </source>
</evidence>
<dbReference type="PANTHER" id="PTHR13780">
    <property type="entry name" value="AMP-ACTIVATED PROTEIN KINASE, GAMMA REGULATORY SUBUNIT"/>
    <property type="match status" value="1"/>
</dbReference>
<accession>A0ABD1YYJ0</accession>
<protein>
    <recommendedName>
        <fullName evidence="4">CBS domain-containing protein</fullName>
    </recommendedName>
</protein>
<dbReference type="Pfam" id="PF00571">
    <property type="entry name" value="CBS"/>
    <property type="match status" value="2"/>
</dbReference>
<evidence type="ECO:0000313" key="5">
    <source>
        <dbReference type="EMBL" id="KAL2634782.1"/>
    </source>
</evidence>
<comment type="caution">
    <text evidence="5">The sequence shown here is derived from an EMBL/GenBank/DDBJ whole genome shotgun (WGS) entry which is preliminary data.</text>
</comment>
<sequence>MKDCQRLRALKWNLLANRIGVQQRSRPSAHLTQHPALFHLPGPSDGYQEITWGDPDSKAALLSHNALQRPTLFNTRHWRSFHHREAENLNFQVTNRGAELSQSSSQAMEDILHKTKIGDLAMTKGRVISVPETATVLDVLHTLTANNITAVAVAGSANHWVGAGGTYITEGQTQYIGIVSVLDVVLHIADNVSSPRKDMDILAVNIIGQSDESRTLWTLSPNTTLLEAMEPLSKGVHRFLVPVGGMADPSVTGAETVESAPKFVFLTQTDIVRFLLQNLDMLGPVVGRTVESLGLIDSGIPPLAVPANMALVDVLRLMRKEGGLTAVAVVAPMNGITPGSQPKPMRGGQILGTLSASDFRGLGPDSLRTLTDFSVSQFLMTMSGAKTPRAPVTCRPTTPLGTMMGSAITSKVHRVWVVNDDGWLVGVVTFSDIIRAVRQEIRTPHLNA</sequence>
<dbReference type="InterPro" id="IPR050511">
    <property type="entry name" value="AMPK_gamma/SDS23_families"/>
</dbReference>
<keyword evidence="6" id="KW-1185">Reference proteome</keyword>
<dbReference type="Gene3D" id="3.10.580.10">
    <property type="entry name" value="CBS-domain"/>
    <property type="match status" value="2"/>
</dbReference>
<dbReference type="PROSITE" id="PS51371">
    <property type="entry name" value="CBS"/>
    <property type="match status" value="2"/>
</dbReference>
<evidence type="ECO:0000256" key="3">
    <source>
        <dbReference type="PROSITE-ProRule" id="PRU00703"/>
    </source>
</evidence>
<gene>
    <name evidence="5" type="ORF">R1flu_006261</name>
</gene>
<evidence type="ECO:0000256" key="2">
    <source>
        <dbReference type="ARBA" id="ARBA00023122"/>
    </source>
</evidence>
<dbReference type="SMART" id="SM00116">
    <property type="entry name" value="CBS"/>
    <property type="match status" value="3"/>
</dbReference>
<dbReference type="InterPro" id="IPR000644">
    <property type="entry name" value="CBS_dom"/>
</dbReference>
<dbReference type="AlphaFoldDB" id="A0ABD1YYJ0"/>
<dbReference type="PANTHER" id="PTHR13780:SF101">
    <property type="entry name" value="SNF1-RELATED PROTEIN KINASE REGULATORY SUBUNIT GAMMA-LIKE PV42A"/>
    <property type="match status" value="1"/>
</dbReference>
<keyword evidence="1" id="KW-0677">Repeat</keyword>
<feature type="domain" description="CBS" evidence="4">
    <location>
        <begin position="386"/>
        <end position="443"/>
    </location>
</feature>
<reference evidence="5 6" key="1">
    <citation type="submission" date="2024-09" db="EMBL/GenBank/DDBJ databases">
        <title>Chromosome-scale assembly of Riccia fluitans.</title>
        <authorList>
            <person name="Paukszto L."/>
            <person name="Sawicki J."/>
            <person name="Karawczyk K."/>
            <person name="Piernik-Szablinska J."/>
            <person name="Szczecinska M."/>
            <person name="Mazdziarz M."/>
        </authorList>
    </citation>
    <scope>NUCLEOTIDE SEQUENCE [LARGE SCALE GENOMIC DNA]</scope>
    <source>
        <strain evidence="5">Rf_01</strain>
        <tissue evidence="5">Aerial parts of the thallus</tissue>
    </source>
</reference>
<dbReference type="CDD" id="cd02205">
    <property type="entry name" value="CBS_pair_SF"/>
    <property type="match status" value="1"/>
</dbReference>
<feature type="domain" description="CBS" evidence="4">
    <location>
        <begin position="122"/>
        <end position="194"/>
    </location>
</feature>
<proteinExistence type="predicted"/>
<evidence type="ECO:0000256" key="1">
    <source>
        <dbReference type="ARBA" id="ARBA00022737"/>
    </source>
</evidence>
<dbReference type="Proteomes" id="UP001605036">
    <property type="component" value="Unassembled WGS sequence"/>
</dbReference>
<dbReference type="SUPFAM" id="SSF54631">
    <property type="entry name" value="CBS-domain pair"/>
    <property type="match status" value="2"/>
</dbReference>
<name>A0ABD1YYJ0_9MARC</name>
<evidence type="ECO:0000259" key="4">
    <source>
        <dbReference type="PROSITE" id="PS51371"/>
    </source>
</evidence>
<keyword evidence="2 3" id="KW-0129">CBS domain</keyword>
<dbReference type="EMBL" id="JBHFFA010000003">
    <property type="protein sequence ID" value="KAL2634782.1"/>
    <property type="molecule type" value="Genomic_DNA"/>
</dbReference>